<keyword evidence="1" id="KW-0812">Transmembrane</keyword>
<sequence length="270" mass="31464">MVQQLLDITTLLHLTIALFGGLNCLLLALFLGYLYRDPYQSQRYLALWFVLMALYFFYEISAWLLPIWLIPLLSALHFFALPSLYLHLRCQIEQRFVRPGRHLLLACPLVALQAFAAVWLPLQQAHHGIYFILWLLALLQLLGYVSLGIRLWRSAPLSRRQHSASGRDLRLRWLLSLTLCAMLIWLLRLLDTFYQLLLSEPLPATWQLALRGTVLLLMIVSWLVGLRQISLAAWYRREQPSPEIHPPRRSSEALLNSEELAFLQELNRDK</sequence>
<feature type="transmembrane region" description="Helical" evidence="1">
    <location>
        <begin position="100"/>
        <end position="122"/>
    </location>
</feature>
<keyword evidence="1" id="KW-1133">Transmembrane helix</keyword>
<dbReference type="Proteomes" id="UP001499988">
    <property type="component" value="Unassembled WGS sequence"/>
</dbReference>
<feature type="transmembrane region" description="Helical" evidence="1">
    <location>
        <begin position="44"/>
        <end position="61"/>
    </location>
</feature>
<accession>A0ABP9EXS4</accession>
<dbReference type="EMBL" id="BAABJZ010000080">
    <property type="protein sequence ID" value="GAA4889778.1"/>
    <property type="molecule type" value="Genomic_DNA"/>
</dbReference>
<reference evidence="3" key="1">
    <citation type="journal article" date="2019" name="Int. J. Syst. Evol. Microbiol.">
        <title>The Global Catalogue of Microorganisms (GCM) 10K type strain sequencing project: providing services to taxonomists for standard genome sequencing and annotation.</title>
        <authorList>
            <consortium name="The Broad Institute Genomics Platform"/>
            <consortium name="The Broad Institute Genome Sequencing Center for Infectious Disease"/>
            <person name="Wu L."/>
            <person name="Ma J."/>
        </authorList>
    </citation>
    <scope>NUCLEOTIDE SEQUENCE [LARGE SCALE GENOMIC DNA]</scope>
    <source>
        <strain evidence="3">JCM 18401</strain>
    </source>
</reference>
<feature type="transmembrane region" description="Helical" evidence="1">
    <location>
        <begin position="12"/>
        <end position="35"/>
    </location>
</feature>
<proteinExistence type="predicted"/>
<evidence type="ECO:0000313" key="3">
    <source>
        <dbReference type="Proteomes" id="UP001499988"/>
    </source>
</evidence>
<keyword evidence="3" id="KW-1185">Reference proteome</keyword>
<feature type="transmembrane region" description="Helical" evidence="1">
    <location>
        <begin position="128"/>
        <end position="152"/>
    </location>
</feature>
<dbReference type="RefSeq" id="WP_345335622.1">
    <property type="nucleotide sequence ID" value="NZ_BAABJZ010000080.1"/>
</dbReference>
<evidence type="ECO:0000256" key="1">
    <source>
        <dbReference type="SAM" id="Phobius"/>
    </source>
</evidence>
<protein>
    <submittedName>
        <fullName evidence="2">Uncharacterized protein</fullName>
    </submittedName>
</protein>
<evidence type="ECO:0000313" key="2">
    <source>
        <dbReference type="EMBL" id="GAA4889778.1"/>
    </source>
</evidence>
<keyword evidence="1" id="KW-0472">Membrane</keyword>
<comment type="caution">
    <text evidence="2">The sequence shown here is derived from an EMBL/GenBank/DDBJ whole genome shotgun (WGS) entry which is preliminary data.</text>
</comment>
<feature type="transmembrane region" description="Helical" evidence="1">
    <location>
        <begin position="208"/>
        <end position="226"/>
    </location>
</feature>
<gene>
    <name evidence="2" type="ORF">GCM10023333_23840</name>
</gene>
<name>A0ABP9EXS4_9GAMM</name>
<feature type="transmembrane region" description="Helical" evidence="1">
    <location>
        <begin position="173"/>
        <end position="196"/>
    </location>
</feature>
<feature type="transmembrane region" description="Helical" evidence="1">
    <location>
        <begin position="67"/>
        <end position="88"/>
    </location>
</feature>
<organism evidence="2 3">
    <name type="scientific">Ferrimonas pelagia</name>
    <dbReference type="NCBI Taxonomy" id="1177826"/>
    <lineage>
        <taxon>Bacteria</taxon>
        <taxon>Pseudomonadati</taxon>
        <taxon>Pseudomonadota</taxon>
        <taxon>Gammaproteobacteria</taxon>
        <taxon>Alteromonadales</taxon>
        <taxon>Ferrimonadaceae</taxon>
        <taxon>Ferrimonas</taxon>
    </lineage>
</organism>